<dbReference type="InterPro" id="IPR000904">
    <property type="entry name" value="Sec7_dom"/>
</dbReference>
<keyword evidence="10" id="KW-1185">Reference proteome</keyword>
<dbReference type="PROSITE" id="PS50190">
    <property type="entry name" value="SEC7"/>
    <property type="match status" value="1"/>
</dbReference>
<comment type="subcellular location">
    <subcellularLocation>
        <location evidence="2">Cytoplasm</location>
    </subcellularLocation>
    <subcellularLocation>
        <location evidence="1">Membrane</location>
    </subcellularLocation>
</comment>
<feature type="compositionally biased region" description="Polar residues" evidence="7">
    <location>
        <begin position="1802"/>
        <end position="1814"/>
    </location>
</feature>
<dbReference type="FunFam" id="1.10.1000.11:FF:000003">
    <property type="entry name" value="Brefeldin A-inhibited guanine nucleotide-exchange protein 1"/>
    <property type="match status" value="1"/>
</dbReference>
<evidence type="ECO:0000256" key="2">
    <source>
        <dbReference type="ARBA" id="ARBA00004496"/>
    </source>
</evidence>
<name>A0A0G4E9A4_VITBC</name>
<dbReference type="InterPro" id="IPR046455">
    <property type="entry name" value="Sec7/BIG1-like_C"/>
</dbReference>
<dbReference type="GO" id="GO:0005085">
    <property type="term" value="F:guanyl-nucleotide exchange factor activity"/>
    <property type="evidence" value="ECO:0007669"/>
    <property type="project" value="InterPro"/>
</dbReference>
<feature type="compositionally biased region" description="Pro residues" evidence="7">
    <location>
        <begin position="1743"/>
        <end position="1766"/>
    </location>
</feature>
<dbReference type="GO" id="GO:0032012">
    <property type="term" value="P:regulation of ARF protein signal transduction"/>
    <property type="evidence" value="ECO:0007669"/>
    <property type="project" value="InterPro"/>
</dbReference>
<dbReference type="Proteomes" id="UP000041254">
    <property type="component" value="Unassembled WGS sequence"/>
</dbReference>
<dbReference type="SUPFAM" id="SSF48371">
    <property type="entry name" value="ARM repeat"/>
    <property type="match status" value="2"/>
</dbReference>
<evidence type="ECO:0000256" key="1">
    <source>
        <dbReference type="ARBA" id="ARBA00004370"/>
    </source>
</evidence>
<dbReference type="InterPro" id="IPR023394">
    <property type="entry name" value="Sec7_C_sf"/>
</dbReference>
<dbReference type="SUPFAM" id="SSF48425">
    <property type="entry name" value="Sec7 domain"/>
    <property type="match status" value="1"/>
</dbReference>
<evidence type="ECO:0000313" key="10">
    <source>
        <dbReference type="Proteomes" id="UP000041254"/>
    </source>
</evidence>
<dbReference type="Pfam" id="PF16213">
    <property type="entry name" value="DCB"/>
    <property type="match status" value="2"/>
</dbReference>
<dbReference type="InterPro" id="IPR015403">
    <property type="entry name" value="Mon2/Sec7/BIG1-like_HDS"/>
</dbReference>
<evidence type="ECO:0000256" key="4">
    <source>
        <dbReference type="ARBA" id="ARBA00022490"/>
    </source>
</evidence>
<dbReference type="InterPro" id="IPR016024">
    <property type="entry name" value="ARM-type_fold"/>
</dbReference>
<dbReference type="InterPro" id="IPR035999">
    <property type="entry name" value="Sec7_dom_sf"/>
</dbReference>
<feature type="compositionally biased region" description="Basic and acidic residues" evidence="7">
    <location>
        <begin position="1698"/>
        <end position="1714"/>
    </location>
</feature>
<feature type="region of interest" description="Disordered" evidence="7">
    <location>
        <begin position="41"/>
        <end position="62"/>
    </location>
</feature>
<dbReference type="Pfam" id="PF12783">
    <property type="entry name" value="Sec7-like_HUS"/>
    <property type="match status" value="1"/>
</dbReference>
<evidence type="ECO:0000256" key="3">
    <source>
        <dbReference type="ARBA" id="ARBA00022448"/>
    </source>
</evidence>
<evidence type="ECO:0000259" key="8">
    <source>
        <dbReference type="PROSITE" id="PS50190"/>
    </source>
</evidence>
<protein>
    <recommendedName>
        <fullName evidence="8">SEC7 domain-containing protein</fullName>
    </recommendedName>
</protein>
<feature type="compositionally biased region" description="Basic and acidic residues" evidence="7">
    <location>
        <begin position="41"/>
        <end position="50"/>
    </location>
</feature>
<dbReference type="GO" id="GO:0005737">
    <property type="term" value="C:cytoplasm"/>
    <property type="evidence" value="ECO:0007669"/>
    <property type="project" value="UniProtKB-SubCell"/>
</dbReference>
<feature type="compositionally biased region" description="Low complexity" evidence="7">
    <location>
        <begin position="1715"/>
        <end position="1729"/>
    </location>
</feature>
<evidence type="ECO:0000256" key="7">
    <source>
        <dbReference type="SAM" id="MobiDB-lite"/>
    </source>
</evidence>
<dbReference type="EMBL" id="CDMY01000033">
    <property type="protein sequence ID" value="CEL91943.1"/>
    <property type="molecule type" value="Genomic_DNA"/>
</dbReference>
<dbReference type="InterPro" id="IPR032629">
    <property type="entry name" value="DCB_dom"/>
</dbReference>
<feature type="compositionally biased region" description="Polar residues" evidence="7">
    <location>
        <begin position="1553"/>
        <end position="1563"/>
    </location>
</feature>
<dbReference type="FunFam" id="1.10.220.20:FF:000002">
    <property type="entry name" value="Brefeldin A-inhibited guanine nucleotide-exchange protein 1"/>
    <property type="match status" value="1"/>
</dbReference>
<dbReference type="InParanoid" id="A0A0G4E9A4"/>
<dbReference type="CDD" id="cd23022">
    <property type="entry name" value="zf-HIT_DDX59"/>
    <property type="match status" value="1"/>
</dbReference>
<accession>A0A0G4E9A4</accession>
<feature type="compositionally biased region" description="Basic and acidic residues" evidence="7">
    <location>
        <begin position="124"/>
        <end position="133"/>
    </location>
</feature>
<dbReference type="Pfam" id="PF09324">
    <property type="entry name" value="Sec7-like_HDS"/>
    <property type="match status" value="1"/>
</dbReference>
<organism evidence="9 10">
    <name type="scientific">Vitrella brassicaformis (strain CCMP3155)</name>
    <dbReference type="NCBI Taxonomy" id="1169540"/>
    <lineage>
        <taxon>Eukaryota</taxon>
        <taxon>Sar</taxon>
        <taxon>Alveolata</taxon>
        <taxon>Colpodellida</taxon>
        <taxon>Vitrellaceae</taxon>
        <taxon>Vitrella</taxon>
    </lineage>
</organism>
<dbReference type="PANTHER" id="PTHR10663:SF375">
    <property type="entry name" value="LD29171P"/>
    <property type="match status" value="1"/>
</dbReference>
<dbReference type="SMART" id="SM00222">
    <property type="entry name" value="Sec7"/>
    <property type="match status" value="1"/>
</dbReference>
<keyword evidence="6" id="KW-0472">Membrane</keyword>
<dbReference type="OMA" id="EVMCAYI"/>
<dbReference type="OrthoDB" id="18431at2759"/>
<dbReference type="STRING" id="1169540.A0A0G4E9A4"/>
<keyword evidence="4" id="KW-0963">Cytoplasm</keyword>
<dbReference type="CDD" id="cd00171">
    <property type="entry name" value="Sec7"/>
    <property type="match status" value="1"/>
</dbReference>
<feature type="compositionally biased region" description="Acidic residues" evidence="7">
    <location>
        <begin position="749"/>
        <end position="758"/>
    </location>
</feature>
<feature type="region of interest" description="Disordered" evidence="7">
    <location>
        <begin position="352"/>
        <end position="375"/>
    </location>
</feature>
<dbReference type="Pfam" id="PF01369">
    <property type="entry name" value="Sec7"/>
    <property type="match status" value="1"/>
</dbReference>
<dbReference type="Pfam" id="PF20252">
    <property type="entry name" value="BIG2_C"/>
    <property type="match status" value="1"/>
</dbReference>
<evidence type="ECO:0000256" key="5">
    <source>
        <dbReference type="ARBA" id="ARBA00022927"/>
    </source>
</evidence>
<dbReference type="InterPro" id="IPR032691">
    <property type="entry name" value="Mon2/Sec7/BIG1-like_HUS"/>
</dbReference>
<feature type="domain" description="SEC7" evidence="8">
    <location>
        <begin position="778"/>
        <end position="968"/>
    </location>
</feature>
<reference evidence="9 10" key="1">
    <citation type="submission" date="2014-11" db="EMBL/GenBank/DDBJ databases">
        <authorList>
            <person name="Zhu J."/>
            <person name="Qi W."/>
            <person name="Song R."/>
        </authorList>
    </citation>
    <scope>NUCLEOTIDE SEQUENCE [LARGE SCALE GENOMIC DNA]</scope>
</reference>
<keyword evidence="5" id="KW-0653">Protein transport</keyword>
<dbReference type="VEuPathDB" id="CryptoDB:Vbra_6697"/>
<feature type="region of interest" description="Disordered" evidence="7">
    <location>
        <begin position="1698"/>
        <end position="1814"/>
    </location>
</feature>
<keyword evidence="3" id="KW-0813">Transport</keyword>
<sequence length="2030" mass="225650">MALSILKSTFSSLQKLATRRQKELRDECQRCLERLKALEEELTDEGRPAGEEEGERDAPAGEASGAVMSALSVQLYASAEDLFKPFQMACESNTVKLVLIALDSIQKLLVYGFFSGPLKEKPADVEAEKDGKHGSAAAAHQAEGDRSRHGWGHEAPLLLIDKVVKVICACSELQDDAVHLQIIRCLLTAVTTTTTAPTVPLLTSSDTGEDRSTRTVINGTGAGTTGIPGAVSLGTNMNISIGVGSNHVHGPSLMKAVQTIFQIHRDSRDVQNQRTAQASLTQMLNVVMSRMEFSSSAKPPLVWEPLKRPVGDVLHEGGDASPQPDPELLLNEWLRSHLTKLVDDVCRANPPTAEAAGTAADGETPTGEGVGEAAASEGARPLLNELGYPCGKFGWCIVCRRPAKHYCIETKDPVCSHACKHTNLYRLNSIDAFLHPAAERQTPELQKAVGVECDGRSGVQTSSPTPSPASDGETELEVRVEGLSMAPRPHIGRPTGALEREMIMSLHQRDALMVFQSLCKLSMKDIPEPQQASIGMGMGLMAPTTQPDQRIVRSKRLSLELILSMLQNSGPVFKNSERFLQVLRNLLCFSLVKNSVSHIPRVFGLSLSIFLVLVANFKDHLRTEIGVFVEQIFLKILESGNSSFEHKHRVLQVFYKLCTDATIALELFLNWDACVGETDIFARLIECLSRIAQGKYTSTEHTNLILPQQQAALQMVALKALVTLMGSVVDWVRRATEDAEQPASHLEEQETEEDDFASEAEKDRMTAQAAAGSASSSQVYQQRLKKAQLQRAIAKFNIKPKKGIEYLISTGQLQDDPEAIARFLLTQEGLDKTLIGDYLGEDKSLNQKVLYALIDLQDFAGLELDLALRRFISSFRLPGEAQKIDRMMEKFAEKYIRDNPDKIFANADSCYVLSFSLIMLHTDAHSSQIRPENKMTKEDFIRNNRGINDSQDLPKEYLETLYDRVVSEEWLLPEDQGAKARMESMTAAGRKKFELFLRETRGIVTRSTELIKKKEKKKESPYIVATAETVEYVRFLFEVACWPLLATFSVLLETQDDSLTVEGCLEGFKHCVRIASRFDMPVELESFVSSLAKFTYLTTLKEIKGKNIECIKTLLSIGLADGNNLGHSWLPLLQCISQLERLQQKKGKEDFLFFSSQSPTSAGSHSQAQIPSRFTHQLHQGHTSNTTAASYNILFTGDDAQAVEQMNAENVMAQIDTSAIERLFSRSVLLSSGEIVQFVTQLCAVSIEELSNEQPRIFALQKLVEVASGNMNRIRWVWNRIWTVLRVHFAEVAMHHNRQVCMYVIDSLRQLAWKFLEKDELSNYHFQVEFLRPFEMVMSNSQTSSEIKELIVQIMSNMVMMRARNIKSGWMLILRILNSAAHEKNPNLVQQSLTVVEAINSNTETLIENFSETVKVLTSFACSADSEVAIRAIELMKSVADKLGSQIKAEKAVEDAVSLYWFPLLSSLSSLVSDKRTRVRRFALDVLFDVLDRHGSRFFGQDTWQMAFRGILFPLMDDIHHGGEFLRVQLGATWPTRADSSSTVTKDVEAGQQAGTLVSQPASTPDAEGKEKPSLQPFLHHPPQQFATSTCFAALQHVIVLFDRHFETINFEFGDVLTLLVSSAEQPTEIIARIGVEAFRRLLRLSGSKFNAAHWVHVSKNLQDLFRATTPRQLLETEEEFEEPGSLQAEFQEFVEKTSLEDSTRTETTSKDCRSQPPTSRSRQSEPSEALPSGGHTSAPRHSPSPPKPPPPPPPPSSGPTTPPDSPATEKPAPSEKRRSLLTFAGFGRGKPPDLPSPEAQEASSVPVQETSSTPLGFDCQEVVTRSIVQLELIALVQEVSIPNVDCLPGECLLRLLDSLLFSFSFASQFNRKVQWRQQLKERGFMVELKQLPGLLKSTAAAPLRTFIVEKLTSLIRSVLRDYIAMDKMLHAARAITSLSPSAALQKLETERELTGLTPIVAQQILLGLSDADRSQFQEHMDDLLPALCDLICVEQCRDAKVAELRLNLRTLILSWLQDANKTETRSRSS</sequence>
<gene>
    <name evidence="9" type="ORF">Vbra_6697</name>
</gene>
<dbReference type="Gene3D" id="1.10.220.20">
    <property type="match status" value="1"/>
</dbReference>
<feature type="region of interest" description="Disordered" evidence="7">
    <location>
        <begin position="201"/>
        <end position="221"/>
    </location>
</feature>
<feature type="region of interest" description="Disordered" evidence="7">
    <location>
        <begin position="455"/>
        <end position="475"/>
    </location>
</feature>
<dbReference type="GO" id="GO:0016020">
    <property type="term" value="C:membrane"/>
    <property type="evidence" value="ECO:0007669"/>
    <property type="project" value="UniProtKB-SubCell"/>
</dbReference>
<proteinExistence type="predicted"/>
<dbReference type="GO" id="GO:0015031">
    <property type="term" value="P:protein transport"/>
    <property type="evidence" value="ECO:0007669"/>
    <property type="project" value="UniProtKB-KW"/>
</dbReference>
<dbReference type="Gene3D" id="1.10.1000.11">
    <property type="entry name" value="Arf Nucleotide-binding Site Opener,domain 2"/>
    <property type="match status" value="1"/>
</dbReference>
<dbReference type="PANTHER" id="PTHR10663">
    <property type="entry name" value="GUANYL-NUCLEOTIDE EXCHANGE FACTOR"/>
    <property type="match status" value="1"/>
</dbReference>
<evidence type="ECO:0000313" key="9">
    <source>
        <dbReference type="EMBL" id="CEL91943.1"/>
    </source>
</evidence>
<feature type="region of interest" description="Disordered" evidence="7">
    <location>
        <begin position="124"/>
        <end position="149"/>
    </location>
</feature>
<feature type="region of interest" description="Disordered" evidence="7">
    <location>
        <begin position="1553"/>
        <end position="1576"/>
    </location>
</feature>
<feature type="region of interest" description="Disordered" evidence="7">
    <location>
        <begin position="739"/>
        <end position="774"/>
    </location>
</feature>
<evidence type="ECO:0000256" key="6">
    <source>
        <dbReference type="ARBA" id="ARBA00023136"/>
    </source>
</evidence>